<evidence type="ECO:0000256" key="2">
    <source>
        <dbReference type="ARBA" id="ARBA00004236"/>
    </source>
</evidence>
<keyword evidence="10" id="KW-0961">Cell wall biogenesis/degradation</keyword>
<dbReference type="Gene3D" id="3.30.1390.30">
    <property type="entry name" value="Penicillin-binding protein 2a, domain 3"/>
    <property type="match status" value="1"/>
</dbReference>
<keyword evidence="9" id="KW-0472">Membrane</keyword>
<accession>A0ABQ5NAH7</accession>
<evidence type="ECO:0000256" key="10">
    <source>
        <dbReference type="ARBA" id="ARBA00023316"/>
    </source>
</evidence>
<evidence type="ECO:0000256" key="4">
    <source>
        <dbReference type="ARBA" id="ARBA00022475"/>
    </source>
</evidence>
<feature type="domain" description="Penicillin-binding protein dimerisation" evidence="12">
    <location>
        <begin position="57"/>
        <end position="388"/>
    </location>
</feature>
<keyword evidence="14" id="KW-1185">Reference proteome</keyword>
<dbReference type="Pfam" id="PF00905">
    <property type="entry name" value="Transpeptidase"/>
    <property type="match status" value="2"/>
</dbReference>
<evidence type="ECO:0000256" key="3">
    <source>
        <dbReference type="ARBA" id="ARBA00007171"/>
    </source>
</evidence>
<dbReference type="Pfam" id="PF03717">
    <property type="entry name" value="PBP_dimer"/>
    <property type="match status" value="1"/>
</dbReference>
<dbReference type="InterPro" id="IPR012338">
    <property type="entry name" value="Beta-lactam/transpept-like"/>
</dbReference>
<evidence type="ECO:0000259" key="12">
    <source>
        <dbReference type="Pfam" id="PF03717"/>
    </source>
</evidence>
<evidence type="ECO:0000256" key="8">
    <source>
        <dbReference type="ARBA" id="ARBA00022989"/>
    </source>
</evidence>
<comment type="subcellular location">
    <subcellularLocation>
        <location evidence="2">Cell membrane</location>
    </subcellularLocation>
    <subcellularLocation>
        <location evidence="1">Membrane</location>
        <topology evidence="1">Single-pass membrane protein</topology>
    </subcellularLocation>
</comment>
<keyword evidence="6" id="KW-0133">Cell shape</keyword>
<dbReference type="Gene3D" id="3.40.710.10">
    <property type="entry name" value="DD-peptidase/beta-lactamase superfamily"/>
    <property type="match status" value="2"/>
</dbReference>
<evidence type="ECO:0000256" key="5">
    <source>
        <dbReference type="ARBA" id="ARBA00022692"/>
    </source>
</evidence>
<sequence length="962" mass="107642">MKKKKKKSFNRFTALFIIMLLIFTAITSRLTYLQVVKAEDYKEKANRKSITEIQEFAPRGEIKDRNGSLLATNQKSYILTYTETDESKLNFFQTMDKVFKVLDENKEVQQDDFELKINPYRFEFKVQDEDARKQIELRFKKDRGLDEEIIKKLYPKVKDTLSEEQQEKVDEELLKITPEQTFKYLVDQYKLTPKDTFKNIVDQYSDVPNDTLQLIKSKYKISSESEVKALLDQYVKDKKKTKEIFEQLVVKCGVDKLNYTIDQQRRYMLVKDTQKMQSFSGYKPVEIAKSINQDTAFIFSQMLNDMPGIDISIQPIRYYPYDELGSAFLGYISKINSSSKDKYDEKGYDSNTDYVGAAGLERAYEDKLKGSKGGRIVKLNKQGRVTEELGSRESYPGQTLQLTIDKDVQYAAEVALDKTMASLQKAGVQQDVDTSNATRGAAVAIDVNTGGILALVSRPGFNPNDFAKGLTEDQYKKYFSPDYAGFGKLKGYNNDKINELFPMYKNTNIRYDKYDVLPKPLYNYATLSLTQPGSTFKPLTAIAGLEKGVINTSTTVDDEGFFDDGNGFNTKFPSDGRNGIVNLTTAIAKSSNPYFMTVSQRLRAAYGDDVLADYAWKFGLGIKPNSGQKPTTGIEFASDEENFGQVFNSYTIKNNYAASYLASCMDLLKSGKSSKGNTFTPINLYYGDSDSDEVKQIKKDFKDQISAFIKNGGWVEGVGSKDDKNSGIKRDTYVMNTYTTLINKLIAADSSYKGKNISKSEISSMAYDLLSISIYDGYFQSTAPFNIYNASIGQGISNFTPLQLANYVSTMVNGGNRYKLHLVDKITDANGNVIQDIKPEVVENTGVKQSTLDAVKAGMLAVTDKGTAAGAFAGLPFQTAGKTGSATFRNDQADFGRTSYAVYVGFAPYDKPQIAVAVIIFDGGHGGFITPVARAMYEAYFKDQLKANGVTPQSDIEAKPIN</sequence>
<evidence type="ECO:0000256" key="1">
    <source>
        <dbReference type="ARBA" id="ARBA00004167"/>
    </source>
</evidence>
<name>A0ABQ5NAH7_9CLOT</name>
<feature type="domain" description="Penicillin-binding protein transpeptidase" evidence="11">
    <location>
        <begin position="789"/>
        <end position="924"/>
    </location>
</feature>
<comment type="similarity">
    <text evidence="3">Belongs to the transpeptidase family.</text>
</comment>
<reference evidence="13 14" key="1">
    <citation type="journal article" date="2024" name="Int. J. Syst. Evol. Microbiol.">
        <title>Clostridium omnivorum sp. nov., isolated from anoxic soil under the treatment of reductive soil disinfestation.</title>
        <authorList>
            <person name="Ueki A."/>
            <person name="Tonouchi A."/>
            <person name="Kaku N."/>
            <person name="Honma S."/>
            <person name="Ueki K."/>
        </authorList>
    </citation>
    <scope>NUCLEOTIDE SEQUENCE [LARGE SCALE GENOMIC DNA]</scope>
    <source>
        <strain evidence="13 14">E14</strain>
    </source>
</reference>
<dbReference type="SUPFAM" id="SSF56601">
    <property type="entry name" value="beta-lactamase/transpeptidase-like"/>
    <property type="match status" value="1"/>
</dbReference>
<evidence type="ECO:0000256" key="6">
    <source>
        <dbReference type="ARBA" id="ARBA00022960"/>
    </source>
</evidence>
<evidence type="ECO:0000256" key="7">
    <source>
        <dbReference type="ARBA" id="ARBA00022984"/>
    </source>
</evidence>
<dbReference type="RefSeq" id="WP_264851503.1">
    <property type="nucleotide sequence ID" value="NZ_BRXR01000001.1"/>
</dbReference>
<evidence type="ECO:0000259" key="11">
    <source>
        <dbReference type="Pfam" id="PF00905"/>
    </source>
</evidence>
<dbReference type="Gene3D" id="3.90.1310.10">
    <property type="entry name" value="Penicillin-binding protein 2a (Domain 2)"/>
    <property type="match status" value="2"/>
</dbReference>
<gene>
    <name evidence="13" type="primary">pbpA_2</name>
    <name evidence="13" type="ORF">bsdE14_36040</name>
</gene>
<dbReference type="SUPFAM" id="SSF56519">
    <property type="entry name" value="Penicillin binding protein dimerisation domain"/>
    <property type="match status" value="1"/>
</dbReference>
<dbReference type="PANTHER" id="PTHR30627">
    <property type="entry name" value="PEPTIDOGLYCAN D,D-TRANSPEPTIDASE"/>
    <property type="match status" value="1"/>
</dbReference>
<evidence type="ECO:0000256" key="9">
    <source>
        <dbReference type="ARBA" id="ARBA00023136"/>
    </source>
</evidence>
<dbReference type="Proteomes" id="UP001208567">
    <property type="component" value="Unassembled WGS sequence"/>
</dbReference>
<dbReference type="InterPro" id="IPR036138">
    <property type="entry name" value="PBP_dimer_sf"/>
</dbReference>
<keyword evidence="8" id="KW-1133">Transmembrane helix</keyword>
<dbReference type="EMBL" id="BRXR01000001">
    <property type="protein sequence ID" value="GLC32194.1"/>
    <property type="molecule type" value="Genomic_DNA"/>
</dbReference>
<evidence type="ECO:0000313" key="14">
    <source>
        <dbReference type="Proteomes" id="UP001208567"/>
    </source>
</evidence>
<comment type="caution">
    <text evidence="13">The sequence shown here is derived from an EMBL/GenBank/DDBJ whole genome shotgun (WGS) entry which is preliminary data.</text>
</comment>
<dbReference type="InterPro" id="IPR001460">
    <property type="entry name" value="PCN-bd_Tpept"/>
</dbReference>
<keyword evidence="7" id="KW-0573">Peptidoglycan synthesis</keyword>
<organism evidence="13 14">
    <name type="scientific">Clostridium omnivorum</name>
    <dbReference type="NCBI Taxonomy" id="1604902"/>
    <lineage>
        <taxon>Bacteria</taxon>
        <taxon>Bacillati</taxon>
        <taxon>Bacillota</taxon>
        <taxon>Clostridia</taxon>
        <taxon>Eubacteriales</taxon>
        <taxon>Clostridiaceae</taxon>
        <taxon>Clostridium</taxon>
    </lineage>
</organism>
<evidence type="ECO:0000313" key="13">
    <source>
        <dbReference type="EMBL" id="GLC32194.1"/>
    </source>
</evidence>
<feature type="domain" description="Penicillin-binding protein transpeptidase" evidence="11">
    <location>
        <begin position="440"/>
        <end position="629"/>
    </location>
</feature>
<protein>
    <submittedName>
        <fullName evidence="13">Penicillin-binding protein 2</fullName>
    </submittedName>
</protein>
<dbReference type="InterPro" id="IPR005311">
    <property type="entry name" value="PBP_dimer"/>
</dbReference>
<keyword evidence="5" id="KW-0812">Transmembrane</keyword>
<dbReference type="PANTHER" id="PTHR30627:SF2">
    <property type="entry name" value="PEPTIDOGLYCAN D,D-TRANSPEPTIDASE MRDA"/>
    <property type="match status" value="1"/>
</dbReference>
<keyword evidence="4" id="KW-1003">Cell membrane</keyword>
<dbReference type="InterPro" id="IPR050515">
    <property type="entry name" value="Beta-lactam/transpept"/>
</dbReference>
<proteinExistence type="inferred from homology"/>